<evidence type="ECO:0000313" key="3">
    <source>
        <dbReference type="Proteomes" id="UP000193377"/>
    </source>
</evidence>
<feature type="transmembrane region" description="Helical" evidence="1">
    <location>
        <begin position="7"/>
        <end position="28"/>
    </location>
</feature>
<evidence type="ECO:0000313" key="2">
    <source>
        <dbReference type="EMBL" id="OSG84645.1"/>
    </source>
</evidence>
<keyword evidence="1" id="KW-1133">Transmembrane helix</keyword>
<keyword evidence="1" id="KW-0812">Transmembrane</keyword>
<proteinExistence type="predicted"/>
<sequence>MHIKDVLLMTLVTIAFGGLVTAVVFGIYSFGTWLFTFGRTFGVMSVCALIVALLVVAVKVRLSMNR</sequence>
<keyword evidence="1" id="KW-0472">Membrane</keyword>
<protein>
    <submittedName>
        <fullName evidence="2">Uncharacterized protein</fullName>
    </submittedName>
</protein>
<feature type="transmembrane region" description="Helical" evidence="1">
    <location>
        <begin position="40"/>
        <end position="60"/>
    </location>
</feature>
<organism evidence="2 3">
    <name type="scientific">Bifidobacterium adolescentis</name>
    <dbReference type="NCBI Taxonomy" id="1680"/>
    <lineage>
        <taxon>Bacteria</taxon>
        <taxon>Bacillati</taxon>
        <taxon>Actinomycetota</taxon>
        <taxon>Actinomycetes</taxon>
        <taxon>Bifidobacteriales</taxon>
        <taxon>Bifidobacteriaceae</taxon>
        <taxon>Bifidobacterium</taxon>
    </lineage>
</organism>
<evidence type="ECO:0000256" key="1">
    <source>
        <dbReference type="SAM" id="Phobius"/>
    </source>
</evidence>
<name>A0A1X2YR56_BIFAD</name>
<dbReference type="AlphaFoldDB" id="A0A1X2YR56"/>
<dbReference type="EMBL" id="LNKD01000008">
    <property type="protein sequence ID" value="OSG84645.1"/>
    <property type="molecule type" value="Genomic_DNA"/>
</dbReference>
<gene>
    <name evidence="2" type="ORF">B0487_2132</name>
</gene>
<comment type="caution">
    <text evidence="2">The sequence shown here is derived from an EMBL/GenBank/DDBJ whole genome shotgun (WGS) entry which is preliminary data.</text>
</comment>
<dbReference type="RefSeq" id="WP_085393558.1">
    <property type="nucleotide sequence ID" value="NZ_LNKD01000008.1"/>
</dbReference>
<accession>A0A1X2YR56</accession>
<reference evidence="2 3" key="1">
    <citation type="journal article" date="2016" name="Sci. Rep.">
        <title>Evaluation of genetic diversity among strains of the human gut commensal Bifidobacterium adolescentis.</title>
        <authorList>
            <person name="Duranti S."/>
            <person name="Milani C."/>
            <person name="Lugli G.A."/>
            <person name="Mancabelli L."/>
            <person name="Turroni F."/>
            <person name="Ferrario C."/>
            <person name="Mangifesta M."/>
            <person name="Viappiani A."/>
            <person name="Sanchez B."/>
            <person name="Margolles A."/>
            <person name="van Sinderen D."/>
            <person name="Ventura M."/>
        </authorList>
    </citation>
    <scope>NUCLEOTIDE SEQUENCE [LARGE SCALE GENOMIC DNA]</scope>
    <source>
        <strain evidence="2 3">487B</strain>
    </source>
</reference>
<dbReference type="Proteomes" id="UP000193377">
    <property type="component" value="Unassembled WGS sequence"/>
</dbReference>